<reference evidence="1 2" key="2">
    <citation type="submission" date="2015-05" db="EMBL/GenBank/DDBJ databases">
        <authorList>
            <person name="Morales-Cruz A."/>
            <person name="Amrine K.C."/>
            <person name="Cantu D."/>
        </authorList>
    </citation>
    <scope>NUCLEOTIDE SEQUENCE [LARGE SCALE GENOMIC DNA]</scope>
    <source>
        <strain evidence="1">UCRPC4</strain>
    </source>
</reference>
<proteinExistence type="predicted"/>
<organism evidence="1 2">
    <name type="scientific">Phaeomoniella chlamydospora</name>
    <name type="common">Phaeoacremonium chlamydosporum</name>
    <dbReference type="NCBI Taxonomy" id="158046"/>
    <lineage>
        <taxon>Eukaryota</taxon>
        <taxon>Fungi</taxon>
        <taxon>Dikarya</taxon>
        <taxon>Ascomycota</taxon>
        <taxon>Pezizomycotina</taxon>
        <taxon>Eurotiomycetes</taxon>
        <taxon>Chaetothyriomycetidae</taxon>
        <taxon>Phaeomoniellales</taxon>
        <taxon>Phaeomoniellaceae</taxon>
        <taxon>Phaeomoniella</taxon>
    </lineage>
</organism>
<dbReference type="Pfam" id="PF11951">
    <property type="entry name" value="Fungal_trans_2"/>
    <property type="match status" value="1"/>
</dbReference>
<dbReference type="EMBL" id="LCWF01000042">
    <property type="protein sequence ID" value="KKY25351.1"/>
    <property type="molecule type" value="Genomic_DNA"/>
</dbReference>
<gene>
    <name evidence="1" type="ORF">UCRPC4_g01829</name>
</gene>
<dbReference type="AlphaFoldDB" id="A0A0G2ET80"/>
<name>A0A0G2ET80_PHACM</name>
<reference evidence="1 2" key="1">
    <citation type="submission" date="2015-05" db="EMBL/GenBank/DDBJ databases">
        <title>Distinctive expansion of gene families associated with plant cell wall degradation and secondary metabolism in the genomes of grapevine trunk pathogens.</title>
        <authorList>
            <person name="Lawrence D.P."/>
            <person name="Travadon R."/>
            <person name="Rolshausen P.E."/>
            <person name="Baumgartner K."/>
        </authorList>
    </citation>
    <scope>NUCLEOTIDE SEQUENCE [LARGE SCALE GENOMIC DNA]</scope>
    <source>
        <strain evidence="1">UCRPC4</strain>
    </source>
</reference>
<evidence type="ECO:0000313" key="2">
    <source>
        <dbReference type="Proteomes" id="UP000053317"/>
    </source>
</evidence>
<evidence type="ECO:0000313" key="1">
    <source>
        <dbReference type="EMBL" id="KKY25351.1"/>
    </source>
</evidence>
<comment type="caution">
    <text evidence="1">The sequence shown here is derived from an EMBL/GenBank/DDBJ whole genome shotgun (WGS) entry which is preliminary data.</text>
</comment>
<keyword evidence="2" id="KW-1185">Reference proteome</keyword>
<sequence>MAEGDLCVKHTLLALAAGYALYFQPSEALRTRANLHYRRAIDLLTASFADPKTQEIGNEEGVVASLLLLFIEDAVNWELRAPKEREPRWLAGARMARLILDKTDPGERYWKQSNVQSSQARISNANMVAYVDICAHPVTPLKFDEEGRTYTWLLSGTESDSRRIHGGTGLCPKLLHMFGQITHFCALAVEDPDSPILIHAAEKLQARLSGFAQWSEESEAHLSPADLFASCMPGFDGKVTTAAEVTQLTAESYVAAAQIYLHCRFFRRVCFLFDFSSKIVS</sequence>
<dbReference type="OrthoDB" id="3597252at2759"/>
<accession>A0A0G2ET80</accession>
<dbReference type="InterPro" id="IPR021858">
    <property type="entry name" value="Fun_TF"/>
</dbReference>
<dbReference type="Proteomes" id="UP000053317">
    <property type="component" value="Unassembled WGS sequence"/>
</dbReference>
<protein>
    <submittedName>
        <fullName evidence="1">Uncharacterized protein</fullName>
    </submittedName>
</protein>